<feature type="domain" description="Farnesoic acid O-methyl transferase" evidence="2">
    <location>
        <begin position="234"/>
        <end position="331"/>
    </location>
</feature>
<feature type="domain" description="Farnesoic acid O-methyl transferase" evidence="2">
    <location>
        <begin position="51"/>
        <end position="175"/>
    </location>
</feature>
<sequence length="333" mass="37557">MFQLCILCQIMFLIVDEIQIRTLNTGNTDSYTNPNIFEDYISLSDYHMFPSEKQSVRFTIEACHDAFILLSAAFDLKSHDFYEICLGGSGNQDTYLRRKYNDANPFKISTPDILGCTEKSTFEIRWTIEGTIHIAKESAVGTETIIDVKDSTPLLIRGVGIRTAWGSDGLWIFESASMQTHGTQDNGEVSEICRTCLDEIWIQTLDSGNVDATKIPDVFNYYTNLSNYHILPSQNQFRISVKACHDAFILLSAAKDLQSPDFYEICIGARNNNSTVLRRNFSSNNVVSTLTPGTLSCTNRTTFFVSWEINGQITLKKETSDRPGGVFRWTDTT</sequence>
<dbReference type="InterPro" id="IPR022041">
    <property type="entry name" value="Methyltransf_FA"/>
</dbReference>
<name>A0A8S3T2K3_MYTED</name>
<evidence type="ECO:0000256" key="1">
    <source>
        <dbReference type="SAM" id="SignalP"/>
    </source>
</evidence>
<accession>A0A8S3T2K3</accession>
<dbReference type="Proteomes" id="UP000683360">
    <property type="component" value="Unassembled WGS sequence"/>
</dbReference>
<gene>
    <name evidence="3" type="ORF">MEDL_40844</name>
</gene>
<comment type="caution">
    <text evidence="3">The sequence shown here is derived from an EMBL/GenBank/DDBJ whole genome shotgun (WGS) entry which is preliminary data.</text>
</comment>
<organism evidence="3 4">
    <name type="scientific">Mytilus edulis</name>
    <name type="common">Blue mussel</name>
    <dbReference type="NCBI Taxonomy" id="6550"/>
    <lineage>
        <taxon>Eukaryota</taxon>
        <taxon>Metazoa</taxon>
        <taxon>Spiralia</taxon>
        <taxon>Lophotrochozoa</taxon>
        <taxon>Mollusca</taxon>
        <taxon>Bivalvia</taxon>
        <taxon>Autobranchia</taxon>
        <taxon>Pteriomorphia</taxon>
        <taxon>Mytilida</taxon>
        <taxon>Mytiloidea</taxon>
        <taxon>Mytilidae</taxon>
        <taxon>Mytilinae</taxon>
        <taxon>Mytilus</taxon>
    </lineage>
</organism>
<dbReference type="PANTHER" id="PTHR36695">
    <property type="entry name" value="AGAP008648-PA"/>
    <property type="match status" value="1"/>
</dbReference>
<evidence type="ECO:0000259" key="2">
    <source>
        <dbReference type="Pfam" id="PF12248"/>
    </source>
</evidence>
<keyword evidence="4" id="KW-1185">Reference proteome</keyword>
<dbReference type="PANTHER" id="PTHR36695:SF12">
    <property type="entry name" value="AGAP008648-PA"/>
    <property type="match status" value="1"/>
</dbReference>
<dbReference type="OrthoDB" id="2142040at2759"/>
<dbReference type="Pfam" id="PF12248">
    <property type="entry name" value="Methyltransf_FA"/>
    <property type="match status" value="2"/>
</dbReference>
<reference evidence="3" key="1">
    <citation type="submission" date="2021-03" db="EMBL/GenBank/DDBJ databases">
        <authorList>
            <person name="Bekaert M."/>
        </authorList>
    </citation>
    <scope>NUCLEOTIDE SEQUENCE</scope>
</reference>
<feature type="chain" id="PRO_5035944106" description="Farnesoic acid O-methyl transferase domain-containing protein" evidence="1">
    <location>
        <begin position="21"/>
        <end position="333"/>
    </location>
</feature>
<evidence type="ECO:0000313" key="4">
    <source>
        <dbReference type="Proteomes" id="UP000683360"/>
    </source>
</evidence>
<dbReference type="EMBL" id="CAJPWZ010001979">
    <property type="protein sequence ID" value="CAG2227862.1"/>
    <property type="molecule type" value="Genomic_DNA"/>
</dbReference>
<proteinExistence type="predicted"/>
<feature type="signal peptide" evidence="1">
    <location>
        <begin position="1"/>
        <end position="20"/>
    </location>
</feature>
<evidence type="ECO:0000313" key="3">
    <source>
        <dbReference type="EMBL" id="CAG2227862.1"/>
    </source>
</evidence>
<dbReference type="AlphaFoldDB" id="A0A8S3T2K3"/>
<protein>
    <recommendedName>
        <fullName evidence="2">Farnesoic acid O-methyl transferase domain-containing protein</fullName>
    </recommendedName>
</protein>
<keyword evidence="1" id="KW-0732">Signal</keyword>